<comment type="caution">
    <text evidence="1">The sequence shown here is derived from an EMBL/GenBank/DDBJ whole genome shotgun (WGS) entry which is preliminary data.</text>
</comment>
<proteinExistence type="predicted"/>
<evidence type="ECO:0000313" key="1">
    <source>
        <dbReference type="EMBL" id="GAI19689.1"/>
    </source>
</evidence>
<feature type="non-terminal residue" evidence="1">
    <location>
        <position position="137"/>
    </location>
</feature>
<protein>
    <recommendedName>
        <fullName evidence="2">GAF domain-containing protein</fullName>
    </recommendedName>
</protein>
<dbReference type="SUPFAM" id="SSF55781">
    <property type="entry name" value="GAF domain-like"/>
    <property type="match status" value="1"/>
</dbReference>
<organism evidence="1">
    <name type="scientific">marine sediment metagenome</name>
    <dbReference type="NCBI Taxonomy" id="412755"/>
    <lineage>
        <taxon>unclassified sequences</taxon>
        <taxon>metagenomes</taxon>
        <taxon>ecological metagenomes</taxon>
    </lineage>
</organism>
<sequence>MIDRQKLSDFASKIHNLFGLQEQGRELIALVTEAIGYKHACLLFLSVDGEDFTVLFCAPKSEDNPLSRLRLSGQNPIVEHLRREKKLLTRESSATLPDFSSLWEQDAGEIKLDEVELFMPLISRDRLIGILVLGESN</sequence>
<name>X1NLX2_9ZZZZ</name>
<evidence type="ECO:0008006" key="2">
    <source>
        <dbReference type="Google" id="ProtNLM"/>
    </source>
</evidence>
<dbReference type="Gene3D" id="3.30.450.40">
    <property type="match status" value="1"/>
</dbReference>
<gene>
    <name evidence="1" type="ORF">S06H3_33102</name>
</gene>
<dbReference type="InterPro" id="IPR029016">
    <property type="entry name" value="GAF-like_dom_sf"/>
</dbReference>
<dbReference type="AlphaFoldDB" id="X1NLX2"/>
<accession>X1NLX2</accession>
<dbReference type="EMBL" id="BARV01019736">
    <property type="protein sequence ID" value="GAI19689.1"/>
    <property type="molecule type" value="Genomic_DNA"/>
</dbReference>
<reference evidence="1" key="1">
    <citation type="journal article" date="2014" name="Front. Microbiol.">
        <title>High frequency of phylogenetically diverse reductive dehalogenase-homologous genes in deep subseafloor sedimentary metagenomes.</title>
        <authorList>
            <person name="Kawai M."/>
            <person name="Futagami T."/>
            <person name="Toyoda A."/>
            <person name="Takaki Y."/>
            <person name="Nishi S."/>
            <person name="Hori S."/>
            <person name="Arai W."/>
            <person name="Tsubouchi T."/>
            <person name="Morono Y."/>
            <person name="Uchiyama I."/>
            <person name="Ito T."/>
            <person name="Fujiyama A."/>
            <person name="Inagaki F."/>
            <person name="Takami H."/>
        </authorList>
    </citation>
    <scope>NUCLEOTIDE SEQUENCE</scope>
    <source>
        <strain evidence="1">Expedition CK06-06</strain>
    </source>
</reference>